<feature type="non-terminal residue" evidence="1">
    <location>
        <position position="119"/>
    </location>
</feature>
<evidence type="ECO:0000313" key="1">
    <source>
        <dbReference type="EMBL" id="KKK76591.1"/>
    </source>
</evidence>
<protein>
    <submittedName>
        <fullName evidence="1">Uncharacterized protein</fullName>
    </submittedName>
</protein>
<dbReference type="AlphaFoldDB" id="A0A0F9AWI6"/>
<organism evidence="1">
    <name type="scientific">marine sediment metagenome</name>
    <dbReference type="NCBI Taxonomy" id="412755"/>
    <lineage>
        <taxon>unclassified sequences</taxon>
        <taxon>metagenomes</taxon>
        <taxon>ecological metagenomes</taxon>
    </lineage>
</organism>
<gene>
    <name evidence="1" type="ORF">LCGC14_2862080</name>
</gene>
<sequence>MTDTKWELRTITDDIECTMDDSGIYCNINRVVTNEHSKGYIGQRVSVRVDIMDGSHGYGDGDMRPADIDYPVMSFVGKAENVRKAVIAYIRYHVALRPDGEFLSLEHASYIGSEIARAE</sequence>
<name>A0A0F9AWI6_9ZZZZ</name>
<reference evidence="1" key="1">
    <citation type="journal article" date="2015" name="Nature">
        <title>Complex archaea that bridge the gap between prokaryotes and eukaryotes.</title>
        <authorList>
            <person name="Spang A."/>
            <person name="Saw J.H."/>
            <person name="Jorgensen S.L."/>
            <person name="Zaremba-Niedzwiedzka K."/>
            <person name="Martijn J."/>
            <person name="Lind A.E."/>
            <person name="van Eijk R."/>
            <person name="Schleper C."/>
            <person name="Guy L."/>
            <person name="Ettema T.J."/>
        </authorList>
    </citation>
    <scope>NUCLEOTIDE SEQUENCE</scope>
</reference>
<dbReference type="EMBL" id="LAZR01055339">
    <property type="protein sequence ID" value="KKK76591.1"/>
    <property type="molecule type" value="Genomic_DNA"/>
</dbReference>
<proteinExistence type="predicted"/>
<accession>A0A0F9AWI6</accession>
<comment type="caution">
    <text evidence="1">The sequence shown here is derived from an EMBL/GenBank/DDBJ whole genome shotgun (WGS) entry which is preliminary data.</text>
</comment>